<feature type="compositionally biased region" description="Pro residues" evidence="1">
    <location>
        <begin position="562"/>
        <end position="580"/>
    </location>
</feature>
<reference evidence="3" key="1">
    <citation type="submission" date="2023-01" db="EMBL/GenBank/DDBJ databases">
        <title>Genome assembly of the deep-sea coral Lophelia pertusa.</title>
        <authorList>
            <person name="Herrera S."/>
            <person name="Cordes E."/>
        </authorList>
    </citation>
    <scope>NUCLEOTIDE SEQUENCE</scope>
    <source>
        <strain evidence="3">USNM1676648</strain>
        <tissue evidence="3">Polyp</tissue>
    </source>
</reference>
<feature type="domain" description="VWFA" evidence="2">
    <location>
        <begin position="590"/>
        <end position="760"/>
    </location>
</feature>
<dbReference type="InterPro" id="IPR050525">
    <property type="entry name" value="ECM_Assembly_Org"/>
</dbReference>
<dbReference type="CDD" id="cd01450">
    <property type="entry name" value="vWFA_subfamily_ECM"/>
    <property type="match status" value="1"/>
</dbReference>
<evidence type="ECO:0000259" key="2">
    <source>
        <dbReference type="PROSITE" id="PS50234"/>
    </source>
</evidence>
<dbReference type="InterPro" id="IPR036465">
    <property type="entry name" value="vWFA_dom_sf"/>
</dbReference>
<dbReference type="PANTHER" id="PTHR24020:SF20">
    <property type="entry name" value="PH DOMAIN-CONTAINING PROTEIN"/>
    <property type="match status" value="1"/>
</dbReference>
<organism evidence="3 4">
    <name type="scientific">Desmophyllum pertusum</name>
    <dbReference type="NCBI Taxonomy" id="174260"/>
    <lineage>
        <taxon>Eukaryota</taxon>
        <taxon>Metazoa</taxon>
        <taxon>Cnidaria</taxon>
        <taxon>Anthozoa</taxon>
        <taxon>Hexacorallia</taxon>
        <taxon>Scleractinia</taxon>
        <taxon>Caryophylliina</taxon>
        <taxon>Caryophylliidae</taxon>
        <taxon>Desmophyllum</taxon>
    </lineage>
</organism>
<dbReference type="PANTHER" id="PTHR24020">
    <property type="entry name" value="COLLAGEN ALPHA"/>
    <property type="match status" value="1"/>
</dbReference>
<accession>A0A9X0CY59</accession>
<dbReference type="EMBL" id="MU826363">
    <property type="protein sequence ID" value="KAJ7378688.1"/>
    <property type="molecule type" value="Genomic_DNA"/>
</dbReference>
<keyword evidence="4" id="KW-1185">Reference proteome</keyword>
<comment type="caution">
    <text evidence="3">The sequence shown here is derived from an EMBL/GenBank/DDBJ whole genome shotgun (WGS) entry which is preliminary data.</text>
</comment>
<evidence type="ECO:0000256" key="1">
    <source>
        <dbReference type="SAM" id="MobiDB-lite"/>
    </source>
</evidence>
<dbReference type="SUPFAM" id="SSF53300">
    <property type="entry name" value="vWA-like"/>
    <property type="match status" value="2"/>
</dbReference>
<dbReference type="Proteomes" id="UP001163046">
    <property type="component" value="Unassembled WGS sequence"/>
</dbReference>
<name>A0A9X0CY59_9CNID</name>
<dbReference type="OrthoDB" id="5980508at2759"/>
<dbReference type="SMART" id="SM00327">
    <property type="entry name" value="VWA"/>
    <property type="match status" value="2"/>
</dbReference>
<evidence type="ECO:0000313" key="4">
    <source>
        <dbReference type="Proteomes" id="UP001163046"/>
    </source>
</evidence>
<dbReference type="AlphaFoldDB" id="A0A9X0CY59"/>
<feature type="compositionally biased region" description="Low complexity" evidence="1">
    <location>
        <begin position="416"/>
        <end position="425"/>
    </location>
</feature>
<protein>
    <recommendedName>
        <fullName evidence="2">VWFA domain-containing protein</fullName>
    </recommendedName>
</protein>
<feature type="domain" description="VWFA" evidence="2">
    <location>
        <begin position="1"/>
        <end position="153"/>
    </location>
</feature>
<dbReference type="Pfam" id="PF00092">
    <property type="entry name" value="VWA"/>
    <property type="match status" value="2"/>
</dbReference>
<sequence length="779" mass="85494">MTVRKFSISRTKTRVGVVTYGAKTDLVFDFESPQRKSSMVRALRKASTQSLTSSNTGYALGMAGYRLFNRKFNYRKDIPKVLIVITDGRSTDSVTKPAHTIKKGGVRIYGVGVGNYFDIKQLEIMSSRPVSENVFIGPFNKLQYIRDDLVRSVCYGVGGFLKKPGHKQCLCKQGSKKPTYNYPNAVNQYGAGGLPCCPANTFCADKPPCPPNVLSDLPSAPLDAGLSFNMAPGGVQVPTAPSQPAAVLSVPIQDQTETPTQPQIPLHAEHPEKDKVKLELQPNRDQVYHLKGMNFKSLGCWKDTWDRAIPLMEKKHAMLFEPDYKKRTNALMKCAEAALDNKFIIFSLQNGGQCFSGKDADQTFMKYGVTDSCKADGEGGPWGNEVYQFSKGNMTLAKNNQAEGGISKESIAQANPTPTTVQPTTPTAPPTLQPTSSPAKNKKPDLKSYKDEVEQDAVVAENEADKQALLTEVPGAKANKTDIDIDEESDDAISEDISSQTQALNVRPPRPRLVSPFRGRCPVCPTLKPTAPMSTGGNLLPAKHRICLCPITRPTRPTKKPTQPPPFPTPAPPTKEPSLPPGKICRARIDLGLLIDGSGSRYRFNQILNLVRQLIRYFDISKIYTRVGIITYSTSPIPVSNFASFSRRYDVLSAVRKIRFPRGRSYTGRALRFAKRYLYTRSRSSTRARVLVVVTGSRSADGVRRPADVLRQAGVEIFAVGMGGRNSKASLSTIANDRFHVFTGLRQGLRNLLPKLVAKICAATPTTTPTRSKYGLLLA</sequence>
<dbReference type="InterPro" id="IPR002035">
    <property type="entry name" value="VWF_A"/>
</dbReference>
<feature type="region of interest" description="Disordered" evidence="1">
    <location>
        <begin position="554"/>
        <end position="580"/>
    </location>
</feature>
<dbReference type="Gene3D" id="3.40.50.410">
    <property type="entry name" value="von Willebrand factor, type A domain"/>
    <property type="match status" value="2"/>
</dbReference>
<dbReference type="PROSITE" id="PS50234">
    <property type="entry name" value="VWFA"/>
    <property type="match status" value="2"/>
</dbReference>
<evidence type="ECO:0000313" key="3">
    <source>
        <dbReference type="EMBL" id="KAJ7378688.1"/>
    </source>
</evidence>
<feature type="region of interest" description="Disordered" evidence="1">
    <location>
        <begin position="411"/>
        <end position="448"/>
    </location>
</feature>
<proteinExistence type="predicted"/>
<gene>
    <name evidence="3" type="ORF">OS493_021268</name>
</gene>